<dbReference type="GO" id="GO:0005886">
    <property type="term" value="C:plasma membrane"/>
    <property type="evidence" value="ECO:0007669"/>
    <property type="project" value="UniProtKB-SubCell"/>
</dbReference>
<keyword evidence="12" id="KW-1185">Reference proteome</keyword>
<proteinExistence type="inferred from homology"/>
<keyword evidence="5" id="KW-0762">Sugar transport</keyword>
<evidence type="ECO:0008006" key="13">
    <source>
        <dbReference type="Google" id="ProtNLM"/>
    </source>
</evidence>
<dbReference type="PANTHER" id="PTHR10791:SF30">
    <property type="entry name" value="SUGAR TRANSPORTER SWEET1"/>
    <property type="match status" value="1"/>
</dbReference>
<dbReference type="Pfam" id="PF03083">
    <property type="entry name" value="MtN3_slv"/>
    <property type="match status" value="1"/>
</dbReference>
<dbReference type="AlphaFoldDB" id="A0ABD3FD19"/>
<feature type="transmembrane region" description="Helical" evidence="10">
    <location>
        <begin position="40"/>
        <end position="66"/>
    </location>
</feature>
<keyword evidence="8 10" id="KW-1133">Transmembrane helix</keyword>
<keyword evidence="3" id="KW-0813">Transport</keyword>
<evidence type="ECO:0000256" key="9">
    <source>
        <dbReference type="ARBA" id="ARBA00023136"/>
    </source>
</evidence>
<evidence type="ECO:0000256" key="10">
    <source>
        <dbReference type="SAM" id="Phobius"/>
    </source>
</evidence>
<gene>
    <name evidence="11" type="ORF">V7S43_010651</name>
</gene>
<evidence type="ECO:0000256" key="7">
    <source>
        <dbReference type="ARBA" id="ARBA00022737"/>
    </source>
</evidence>
<keyword evidence="4" id="KW-1003">Cell membrane</keyword>
<evidence type="ECO:0000313" key="11">
    <source>
        <dbReference type="EMBL" id="KAL3664326.1"/>
    </source>
</evidence>
<evidence type="ECO:0000313" key="12">
    <source>
        <dbReference type="Proteomes" id="UP001632037"/>
    </source>
</evidence>
<keyword evidence="6 10" id="KW-0812">Transmembrane</keyword>
<dbReference type="Proteomes" id="UP001632037">
    <property type="component" value="Unassembled WGS sequence"/>
</dbReference>
<name>A0ABD3FD19_9STRA</name>
<dbReference type="InterPro" id="IPR004316">
    <property type="entry name" value="SWEET_rpt"/>
</dbReference>
<comment type="subcellular location">
    <subcellularLocation>
        <location evidence="1">Cell membrane</location>
        <topology evidence="1">Multi-pass membrane protein</topology>
    </subcellularLocation>
</comment>
<evidence type="ECO:0000256" key="2">
    <source>
        <dbReference type="ARBA" id="ARBA00007809"/>
    </source>
</evidence>
<dbReference type="InterPro" id="IPR047664">
    <property type="entry name" value="SWEET"/>
</dbReference>
<evidence type="ECO:0000256" key="8">
    <source>
        <dbReference type="ARBA" id="ARBA00022989"/>
    </source>
</evidence>
<comment type="caution">
    <text evidence="11">The sequence shown here is derived from an EMBL/GenBank/DDBJ whole genome shotgun (WGS) entry which is preliminary data.</text>
</comment>
<dbReference type="PANTHER" id="PTHR10791">
    <property type="entry name" value="RAG1-ACTIVATING PROTEIN 1"/>
    <property type="match status" value="1"/>
</dbReference>
<dbReference type="EMBL" id="JBIMZQ010000024">
    <property type="protein sequence ID" value="KAL3664326.1"/>
    <property type="molecule type" value="Genomic_DNA"/>
</dbReference>
<keyword evidence="7" id="KW-0677">Repeat</keyword>
<evidence type="ECO:0000256" key="3">
    <source>
        <dbReference type="ARBA" id="ARBA00022448"/>
    </source>
</evidence>
<organism evidence="11 12">
    <name type="scientific">Phytophthora oleae</name>
    <dbReference type="NCBI Taxonomy" id="2107226"/>
    <lineage>
        <taxon>Eukaryota</taxon>
        <taxon>Sar</taxon>
        <taxon>Stramenopiles</taxon>
        <taxon>Oomycota</taxon>
        <taxon>Peronosporomycetes</taxon>
        <taxon>Peronosporales</taxon>
        <taxon>Peronosporaceae</taxon>
        <taxon>Phytophthora</taxon>
    </lineage>
</organism>
<evidence type="ECO:0000256" key="6">
    <source>
        <dbReference type="ARBA" id="ARBA00022692"/>
    </source>
</evidence>
<comment type="similarity">
    <text evidence="2">Belongs to the SWEET sugar transporter family.</text>
</comment>
<evidence type="ECO:0000256" key="4">
    <source>
        <dbReference type="ARBA" id="ARBA00022475"/>
    </source>
</evidence>
<accession>A0ABD3FD19</accession>
<evidence type="ECO:0000256" key="1">
    <source>
        <dbReference type="ARBA" id="ARBA00004651"/>
    </source>
</evidence>
<keyword evidence="9 10" id="KW-0472">Membrane</keyword>
<sequence>MGVISIGTAIGNYRSPLATIRKVVTTKSTASMPFTMCLMWIVYGLVISDMFVLIPNAIQLVLYAIYPSNSSKTLEEVASVMIDPLLRFDRQPTRSVIVIQGHPGRRPHSQGQHIQLRGHPVANCTVLCHNHESVDCY</sequence>
<reference evidence="11 12" key="1">
    <citation type="submission" date="2024-09" db="EMBL/GenBank/DDBJ databases">
        <title>Genome sequencing and assembly of Phytophthora oleae, isolate VK10A, causative agent of rot of olive drupes.</title>
        <authorList>
            <person name="Conti Taguali S."/>
            <person name="Riolo M."/>
            <person name="La Spada F."/>
            <person name="Cacciola S.O."/>
            <person name="Dionisio G."/>
        </authorList>
    </citation>
    <scope>NUCLEOTIDE SEQUENCE [LARGE SCALE GENOMIC DNA]</scope>
    <source>
        <strain evidence="11 12">VK10A</strain>
    </source>
</reference>
<dbReference type="Gene3D" id="1.20.1280.290">
    <property type="match status" value="1"/>
</dbReference>
<evidence type="ECO:0000256" key="5">
    <source>
        <dbReference type="ARBA" id="ARBA00022597"/>
    </source>
</evidence>
<protein>
    <recommendedName>
        <fullName evidence="13">Amino acid transporter</fullName>
    </recommendedName>
</protein>